<keyword evidence="5" id="KW-0732">Signal</keyword>
<protein>
    <submittedName>
        <fullName evidence="14">TonB-dependent Receptor Plug Domain</fullName>
    </submittedName>
</protein>
<reference evidence="15" key="1">
    <citation type="submission" date="2017-01" db="EMBL/GenBank/DDBJ databases">
        <authorList>
            <person name="Varghese N."/>
            <person name="Submissions S."/>
        </authorList>
    </citation>
    <scope>NUCLEOTIDE SEQUENCE [LARGE SCALE GENOMIC DNA]</scope>
    <source>
        <strain evidence="15">DSM 21054</strain>
    </source>
</reference>
<feature type="domain" description="TonB-dependent receptor plug" evidence="13">
    <location>
        <begin position="34"/>
        <end position="142"/>
    </location>
</feature>
<keyword evidence="9 10" id="KW-0998">Cell outer membrane</keyword>
<evidence type="ECO:0000313" key="14">
    <source>
        <dbReference type="EMBL" id="SIT10616.1"/>
    </source>
</evidence>
<dbReference type="Gene3D" id="2.170.130.10">
    <property type="entry name" value="TonB-dependent receptor, plug domain"/>
    <property type="match status" value="1"/>
</dbReference>
<name>A0A173MKM8_9BACT</name>
<keyword evidence="8 14" id="KW-0675">Receptor</keyword>
<evidence type="ECO:0000259" key="13">
    <source>
        <dbReference type="Pfam" id="PF07715"/>
    </source>
</evidence>
<evidence type="ECO:0000256" key="5">
    <source>
        <dbReference type="ARBA" id="ARBA00022729"/>
    </source>
</evidence>
<dbReference type="Gene3D" id="2.40.170.20">
    <property type="entry name" value="TonB-dependent receptor, beta-barrel domain"/>
    <property type="match status" value="1"/>
</dbReference>
<dbReference type="InterPro" id="IPR012910">
    <property type="entry name" value="Plug_dom"/>
</dbReference>
<dbReference type="STRING" id="477680.SAMN05421788_103529"/>
<dbReference type="GO" id="GO:0015344">
    <property type="term" value="F:siderophore uptake transmembrane transporter activity"/>
    <property type="evidence" value="ECO:0007669"/>
    <property type="project" value="TreeGrafter"/>
</dbReference>
<dbReference type="Proteomes" id="UP000186917">
    <property type="component" value="Unassembled WGS sequence"/>
</dbReference>
<dbReference type="InterPro" id="IPR039426">
    <property type="entry name" value="TonB-dep_rcpt-like"/>
</dbReference>
<dbReference type="EMBL" id="FTOR01000003">
    <property type="protein sequence ID" value="SIT10616.1"/>
    <property type="molecule type" value="Genomic_DNA"/>
</dbReference>
<keyword evidence="6 11" id="KW-0798">TonB box</keyword>
<evidence type="ECO:0000256" key="6">
    <source>
        <dbReference type="ARBA" id="ARBA00023077"/>
    </source>
</evidence>
<keyword evidence="2 10" id="KW-0813">Transport</keyword>
<dbReference type="InterPro" id="IPR036942">
    <property type="entry name" value="Beta-barrel_TonB_sf"/>
</dbReference>
<dbReference type="PANTHER" id="PTHR30069:SF29">
    <property type="entry name" value="HEMOGLOBIN AND HEMOGLOBIN-HAPTOGLOBIN-BINDING PROTEIN 1-RELATED"/>
    <property type="match status" value="1"/>
</dbReference>
<evidence type="ECO:0000256" key="1">
    <source>
        <dbReference type="ARBA" id="ARBA00004571"/>
    </source>
</evidence>
<accession>A0A173MKM8</accession>
<comment type="similarity">
    <text evidence="10 11">Belongs to the TonB-dependent receptor family.</text>
</comment>
<keyword evidence="15" id="KW-1185">Reference proteome</keyword>
<evidence type="ECO:0000256" key="10">
    <source>
        <dbReference type="PROSITE-ProRule" id="PRU01360"/>
    </source>
</evidence>
<evidence type="ECO:0000256" key="3">
    <source>
        <dbReference type="ARBA" id="ARBA00022452"/>
    </source>
</evidence>
<evidence type="ECO:0000256" key="11">
    <source>
        <dbReference type="RuleBase" id="RU003357"/>
    </source>
</evidence>
<evidence type="ECO:0000313" key="15">
    <source>
        <dbReference type="Proteomes" id="UP000186917"/>
    </source>
</evidence>
<keyword evidence="3 10" id="KW-1134">Transmembrane beta strand</keyword>
<dbReference type="PANTHER" id="PTHR30069">
    <property type="entry name" value="TONB-DEPENDENT OUTER MEMBRANE RECEPTOR"/>
    <property type="match status" value="1"/>
</dbReference>
<sequence length="882" mass="95752">MVTDATPVTIALAPGYVLGEEVVVAASRVQERLLESPVSIERVGSSTIRNAPAANYYDIIGNLKGVDMTTSSITFKTISTRGFNGSGNLRFNQLVDGMDNQAPGLNFSVGNIIGLTELDVDNMELLPGASSALYGSGGMNGTLLINSKNPFKYQGFSAQVKQGVMHLGDPAQKATPYHDISIRWAHKFSDKWAFKIGAQYIKADDWRASDTRNLQRNNVLSQLKGGDRSSDPNYDGVNVFGDEASAGMQAFAQAVKAQFVAAGGTPVVTGVNTQVNAGLSPTAIYGSYPAAYQPYVPFLIPLAPNSPNNPYAGTFGAQLVSRDGYNESDLVDYNSYNVKLSGALHYKITPKVEASLAANWGTGTTVYTGADRYSLKNLQMGQYKLEVKGQNWFGRVYTIQENSGDSYTANTAAIAINRSWKSDATWFQTYTAAYAANALGITTGGTPTSSAVAHQNARLAANVGRILPGTAAFQHVLDSVTSISIKNGGAKFADKSALYHAEGQYNLTDAVKVVEVLVGASFRRYSLNSNGTIFADTTGAIGINEYGGYLQLQKQLLRNVLKVTGSLRYDKNENFQGRFTPRFTALVKVAEDNNLRFSYQTAYRFPSTQDQWINLKTPAATLIGGLPSFNKFYGFDNSPAYTATSIVDYRNSIAAGAPDPTKLKVGTFAPVKPESVQSFEAGYRGVIAKKLLIDVYGYYSRYKNFIARVAVGRGQSAIPANAYTELASPFTTTNYSFVYNVNEPVNAYGWGAGLVYQLYKGYNVSANVYSDDLTKVPEGVVTFFNTPKIRYNLGFGNDNVYKNIGFNAIYRWQQKVNWEGTFGTGEVPAYGVLDAQVSYRLTSIKSLIKLGATNITNKYYTSAFGNPQVGGLYYISFGYNVF</sequence>
<dbReference type="GO" id="GO:0044718">
    <property type="term" value="P:siderophore transmembrane transport"/>
    <property type="evidence" value="ECO:0007669"/>
    <property type="project" value="TreeGrafter"/>
</dbReference>
<dbReference type="Pfam" id="PF00593">
    <property type="entry name" value="TonB_dep_Rec_b-barrel"/>
    <property type="match status" value="1"/>
</dbReference>
<evidence type="ECO:0000256" key="9">
    <source>
        <dbReference type="ARBA" id="ARBA00023237"/>
    </source>
</evidence>
<dbReference type="Pfam" id="PF07715">
    <property type="entry name" value="Plug"/>
    <property type="match status" value="1"/>
</dbReference>
<dbReference type="AlphaFoldDB" id="A0A173MKM8"/>
<proteinExistence type="inferred from homology"/>
<dbReference type="InterPro" id="IPR037066">
    <property type="entry name" value="Plug_dom_sf"/>
</dbReference>
<keyword evidence="7 10" id="KW-0472">Membrane</keyword>
<dbReference type="SUPFAM" id="SSF56935">
    <property type="entry name" value="Porins"/>
    <property type="match status" value="1"/>
</dbReference>
<evidence type="ECO:0000256" key="7">
    <source>
        <dbReference type="ARBA" id="ARBA00023136"/>
    </source>
</evidence>
<feature type="domain" description="TonB-dependent receptor-like beta-barrel" evidence="12">
    <location>
        <begin position="384"/>
        <end position="854"/>
    </location>
</feature>
<keyword evidence="4 10" id="KW-0812">Transmembrane</keyword>
<dbReference type="KEGG" id="fln:FLA_4226"/>
<organism evidence="14 15">
    <name type="scientific">Filimonas lacunae</name>
    <dbReference type="NCBI Taxonomy" id="477680"/>
    <lineage>
        <taxon>Bacteria</taxon>
        <taxon>Pseudomonadati</taxon>
        <taxon>Bacteroidota</taxon>
        <taxon>Chitinophagia</taxon>
        <taxon>Chitinophagales</taxon>
        <taxon>Chitinophagaceae</taxon>
        <taxon>Filimonas</taxon>
    </lineage>
</organism>
<dbReference type="PROSITE" id="PS52016">
    <property type="entry name" value="TONB_DEPENDENT_REC_3"/>
    <property type="match status" value="1"/>
</dbReference>
<dbReference type="InterPro" id="IPR000531">
    <property type="entry name" value="Beta-barrel_TonB"/>
</dbReference>
<comment type="subcellular location">
    <subcellularLocation>
        <location evidence="1 10">Cell outer membrane</location>
        <topology evidence="1 10">Multi-pass membrane protein</topology>
    </subcellularLocation>
</comment>
<gene>
    <name evidence="14" type="ORF">SAMN05421788_103529</name>
</gene>
<dbReference type="RefSeq" id="WP_231940296.1">
    <property type="nucleotide sequence ID" value="NZ_AP017422.1"/>
</dbReference>
<evidence type="ECO:0000256" key="4">
    <source>
        <dbReference type="ARBA" id="ARBA00022692"/>
    </source>
</evidence>
<evidence type="ECO:0000256" key="2">
    <source>
        <dbReference type="ARBA" id="ARBA00022448"/>
    </source>
</evidence>
<dbReference type="GO" id="GO:0009279">
    <property type="term" value="C:cell outer membrane"/>
    <property type="evidence" value="ECO:0007669"/>
    <property type="project" value="UniProtKB-SubCell"/>
</dbReference>
<evidence type="ECO:0000256" key="8">
    <source>
        <dbReference type="ARBA" id="ARBA00023170"/>
    </source>
</evidence>
<evidence type="ECO:0000259" key="12">
    <source>
        <dbReference type="Pfam" id="PF00593"/>
    </source>
</evidence>